<accession>A0A9R1WQK4</accession>
<keyword evidence="1" id="KW-0021">Allosteric enzyme</keyword>
<dbReference type="Pfam" id="PF00365">
    <property type="entry name" value="PFK"/>
    <property type="match status" value="1"/>
</dbReference>
<dbReference type="GO" id="GO:0046872">
    <property type="term" value="F:metal ion binding"/>
    <property type="evidence" value="ECO:0007669"/>
    <property type="project" value="UniProtKB-KW"/>
</dbReference>
<dbReference type="Proteomes" id="UP000235145">
    <property type="component" value="Unassembled WGS sequence"/>
</dbReference>
<evidence type="ECO:0000256" key="2">
    <source>
        <dbReference type="ARBA" id="ARBA00022679"/>
    </source>
</evidence>
<evidence type="ECO:0000256" key="4">
    <source>
        <dbReference type="ARBA" id="ARBA00022777"/>
    </source>
</evidence>
<keyword evidence="8" id="KW-1185">Reference proteome</keyword>
<dbReference type="InterPro" id="IPR000023">
    <property type="entry name" value="Phosphofructokinase_dom"/>
</dbReference>
<evidence type="ECO:0000256" key="5">
    <source>
        <dbReference type="ARBA" id="ARBA00022842"/>
    </source>
</evidence>
<sequence>MPFKLIRRLILRSLVLEDLASHYISRYIFFSGTITGTSRGGYDNKKIVNSVKDPRINQVIIKQPKTKKYKLFVFIQELRRRGLKVAVIGIAKTIDYDIPIIDKSFGFDTAVEEAQRAINTTDVEEESNKTCIGLVKLRNNGKFCKTRLNKI</sequence>
<dbReference type="GO" id="GO:0003872">
    <property type="term" value="F:6-phosphofructokinase activity"/>
    <property type="evidence" value="ECO:0007669"/>
    <property type="project" value="InterPro"/>
</dbReference>
<evidence type="ECO:0000313" key="8">
    <source>
        <dbReference type="Proteomes" id="UP000235145"/>
    </source>
</evidence>
<feature type="domain" description="Phosphofructokinase" evidence="6">
    <location>
        <begin position="18"/>
        <end position="131"/>
    </location>
</feature>
<keyword evidence="5" id="KW-0460">Magnesium</keyword>
<keyword evidence="4" id="KW-0418">Kinase</keyword>
<dbReference type="EMBL" id="NBSK02000001">
    <property type="protein sequence ID" value="KAJ0226886.1"/>
    <property type="molecule type" value="Genomic_DNA"/>
</dbReference>
<dbReference type="InterPro" id="IPR050929">
    <property type="entry name" value="PFKA"/>
</dbReference>
<comment type="caution">
    <text evidence="7">The sequence shown here is derived from an EMBL/GenBank/DDBJ whole genome shotgun (WGS) entry which is preliminary data.</text>
</comment>
<gene>
    <name evidence="7" type="ORF">LSAT_V11C100027220</name>
</gene>
<evidence type="ECO:0000256" key="1">
    <source>
        <dbReference type="ARBA" id="ARBA00022533"/>
    </source>
</evidence>
<dbReference type="Gene3D" id="3.40.50.450">
    <property type="match status" value="1"/>
</dbReference>
<reference evidence="7 8" key="1">
    <citation type="journal article" date="2017" name="Nat. Commun.">
        <title>Genome assembly with in vitro proximity ligation data and whole-genome triplication in lettuce.</title>
        <authorList>
            <person name="Reyes-Chin-Wo S."/>
            <person name="Wang Z."/>
            <person name="Yang X."/>
            <person name="Kozik A."/>
            <person name="Arikit S."/>
            <person name="Song C."/>
            <person name="Xia L."/>
            <person name="Froenicke L."/>
            <person name="Lavelle D.O."/>
            <person name="Truco M.J."/>
            <person name="Xia R."/>
            <person name="Zhu S."/>
            <person name="Xu C."/>
            <person name="Xu H."/>
            <person name="Xu X."/>
            <person name="Cox K."/>
            <person name="Korf I."/>
            <person name="Meyers B.C."/>
            <person name="Michelmore R.W."/>
        </authorList>
    </citation>
    <scope>NUCLEOTIDE SEQUENCE [LARGE SCALE GENOMIC DNA]</scope>
    <source>
        <strain evidence="8">cv. Salinas</strain>
        <tissue evidence="7">Seedlings</tissue>
    </source>
</reference>
<dbReference type="AlphaFoldDB" id="A0A9R1WQK4"/>
<dbReference type="InterPro" id="IPR035966">
    <property type="entry name" value="PKF_sf"/>
</dbReference>
<keyword evidence="2" id="KW-0808">Transferase</keyword>
<evidence type="ECO:0000259" key="6">
    <source>
        <dbReference type="Pfam" id="PF00365"/>
    </source>
</evidence>
<evidence type="ECO:0000313" key="7">
    <source>
        <dbReference type="EMBL" id="KAJ0226886.1"/>
    </source>
</evidence>
<dbReference type="PANTHER" id="PTHR45770">
    <property type="entry name" value="ATP-DEPENDENT 6-PHOSPHOFRUCTOKINASE 1"/>
    <property type="match status" value="1"/>
</dbReference>
<keyword evidence="3" id="KW-0479">Metal-binding</keyword>
<evidence type="ECO:0000256" key="3">
    <source>
        <dbReference type="ARBA" id="ARBA00022723"/>
    </source>
</evidence>
<protein>
    <recommendedName>
        <fullName evidence="6">Phosphofructokinase domain-containing protein</fullName>
    </recommendedName>
</protein>
<name>A0A9R1WQK4_LACSA</name>
<dbReference type="SUPFAM" id="SSF53784">
    <property type="entry name" value="Phosphofructokinase"/>
    <property type="match status" value="1"/>
</dbReference>
<organism evidence="7 8">
    <name type="scientific">Lactuca sativa</name>
    <name type="common">Garden lettuce</name>
    <dbReference type="NCBI Taxonomy" id="4236"/>
    <lineage>
        <taxon>Eukaryota</taxon>
        <taxon>Viridiplantae</taxon>
        <taxon>Streptophyta</taxon>
        <taxon>Embryophyta</taxon>
        <taxon>Tracheophyta</taxon>
        <taxon>Spermatophyta</taxon>
        <taxon>Magnoliopsida</taxon>
        <taxon>eudicotyledons</taxon>
        <taxon>Gunneridae</taxon>
        <taxon>Pentapetalae</taxon>
        <taxon>asterids</taxon>
        <taxon>campanulids</taxon>
        <taxon>Asterales</taxon>
        <taxon>Asteraceae</taxon>
        <taxon>Cichorioideae</taxon>
        <taxon>Cichorieae</taxon>
        <taxon>Lactucinae</taxon>
        <taxon>Lactuca</taxon>
    </lineage>
</organism>
<proteinExistence type="predicted"/>